<feature type="coiled-coil region" evidence="1">
    <location>
        <begin position="218"/>
        <end position="245"/>
    </location>
</feature>
<comment type="caution">
    <text evidence="2">The sequence shown here is derived from an EMBL/GenBank/DDBJ whole genome shotgun (WGS) entry which is preliminary data.</text>
</comment>
<protein>
    <submittedName>
        <fullName evidence="2">Uncharacterized protein</fullName>
    </submittedName>
</protein>
<accession>A0A210PNY6</accession>
<keyword evidence="1" id="KW-0175">Coiled coil</keyword>
<evidence type="ECO:0000256" key="1">
    <source>
        <dbReference type="SAM" id="Coils"/>
    </source>
</evidence>
<name>A0A210PNY6_MIZYE</name>
<reference evidence="2 3" key="1">
    <citation type="journal article" date="2017" name="Nat. Ecol. Evol.">
        <title>Scallop genome provides insights into evolution of bilaterian karyotype and development.</title>
        <authorList>
            <person name="Wang S."/>
            <person name="Zhang J."/>
            <person name="Jiao W."/>
            <person name="Li J."/>
            <person name="Xun X."/>
            <person name="Sun Y."/>
            <person name="Guo X."/>
            <person name="Huan P."/>
            <person name="Dong B."/>
            <person name="Zhang L."/>
            <person name="Hu X."/>
            <person name="Sun X."/>
            <person name="Wang J."/>
            <person name="Zhao C."/>
            <person name="Wang Y."/>
            <person name="Wang D."/>
            <person name="Huang X."/>
            <person name="Wang R."/>
            <person name="Lv J."/>
            <person name="Li Y."/>
            <person name="Zhang Z."/>
            <person name="Liu B."/>
            <person name="Lu W."/>
            <person name="Hui Y."/>
            <person name="Liang J."/>
            <person name="Zhou Z."/>
            <person name="Hou R."/>
            <person name="Li X."/>
            <person name="Liu Y."/>
            <person name="Li H."/>
            <person name="Ning X."/>
            <person name="Lin Y."/>
            <person name="Zhao L."/>
            <person name="Xing Q."/>
            <person name="Dou J."/>
            <person name="Li Y."/>
            <person name="Mao J."/>
            <person name="Guo H."/>
            <person name="Dou H."/>
            <person name="Li T."/>
            <person name="Mu C."/>
            <person name="Jiang W."/>
            <person name="Fu Q."/>
            <person name="Fu X."/>
            <person name="Miao Y."/>
            <person name="Liu J."/>
            <person name="Yu Q."/>
            <person name="Li R."/>
            <person name="Liao H."/>
            <person name="Li X."/>
            <person name="Kong Y."/>
            <person name="Jiang Z."/>
            <person name="Chourrout D."/>
            <person name="Li R."/>
            <person name="Bao Z."/>
        </authorList>
    </citation>
    <scope>NUCLEOTIDE SEQUENCE [LARGE SCALE GENOMIC DNA]</scope>
    <source>
        <strain evidence="2 3">PY_sf001</strain>
    </source>
</reference>
<evidence type="ECO:0000313" key="3">
    <source>
        <dbReference type="Proteomes" id="UP000242188"/>
    </source>
</evidence>
<keyword evidence="3" id="KW-1185">Reference proteome</keyword>
<evidence type="ECO:0000313" key="2">
    <source>
        <dbReference type="EMBL" id="OWF38215.1"/>
    </source>
</evidence>
<dbReference type="OrthoDB" id="6093161at2759"/>
<organism evidence="2 3">
    <name type="scientific">Mizuhopecten yessoensis</name>
    <name type="common">Japanese scallop</name>
    <name type="synonym">Patinopecten yessoensis</name>
    <dbReference type="NCBI Taxonomy" id="6573"/>
    <lineage>
        <taxon>Eukaryota</taxon>
        <taxon>Metazoa</taxon>
        <taxon>Spiralia</taxon>
        <taxon>Lophotrochozoa</taxon>
        <taxon>Mollusca</taxon>
        <taxon>Bivalvia</taxon>
        <taxon>Autobranchia</taxon>
        <taxon>Pteriomorphia</taxon>
        <taxon>Pectinida</taxon>
        <taxon>Pectinoidea</taxon>
        <taxon>Pectinidae</taxon>
        <taxon>Mizuhopecten</taxon>
    </lineage>
</organism>
<dbReference type="AlphaFoldDB" id="A0A210PNY6"/>
<dbReference type="EMBL" id="NEDP02005571">
    <property type="protein sequence ID" value="OWF38215.1"/>
    <property type="molecule type" value="Genomic_DNA"/>
</dbReference>
<proteinExistence type="predicted"/>
<sequence>MPEGSAVIKKVQFRTNKPEGLNYRNEWVKHIRKSTIFGVTKRDLNRVKADIDRLWKERCTLVKKENPAFEDVTTLKQIITDAIDVTGRTRINVRDKENYDDSDVESFSKDINGLQMLFHGCLEIWNNVKDPTRKERRQEILSELMELATDLASLYGEVMSLFLQRFKLNILALLRPVHGMFYAMSVHCKFNCLDREIDSLPGASHVYSSFLSGILGLMRSAKVLLKRLKYENDQARQRRSMIQNSLTSFVTEISIIITQGTNHVTLEEYRQLMFKVGSLCTDAFFGIGKTKGIADSLEMGEGVLALEPSEHLGDVSYCDVIRCPMENRQVTLDSLKLQDGQHMISDIFLITGSSFQSSERITVRFPISKVALPHSVAIKVKIKCGPKWLDVAGEIIDGQVEFEAKFLQAFVAVAGFRAYHREIPLTGYTYISEDDHRVRINFPNNCFNKPVIVQFRLVMVNRSRMFGYKDSCTDHCQAITALSDFLFIKFDKDIDIQEPALMHLPIINDIDDPDSEVVMFRVGGNDSTEIVQKKSAMRCESTTSCYTFQVDRFNGIALAKVKKKFMKKSKSMVEEELRLYLEEEHICSILTFLDKSLLHVGVVKIWIEIVEKRFIKRALRRRAKEGLFEIPGNRSIDIRLKENETVTFDTDGNIQKIREIPNDYFSIIYTSSCRDNYRSFPLEPRKDPRGRHVGIVNFFKKVDGLDTFLHTVTIDTNRFLVSMSRLKTSYSESRPDIHITD</sequence>
<gene>
    <name evidence="2" type="ORF">KP79_PYT19426</name>
</gene>
<dbReference type="Proteomes" id="UP000242188">
    <property type="component" value="Unassembled WGS sequence"/>
</dbReference>